<dbReference type="Proteomes" id="UP001165082">
    <property type="component" value="Unassembled WGS sequence"/>
</dbReference>
<comment type="catalytic activity">
    <reaction evidence="10">
        <text>an acyl-CoA + malonyl-CoA + H(+) = a 3-oxoacyl-CoA + CO2 + CoA</text>
        <dbReference type="Rhea" id="RHEA:50252"/>
        <dbReference type="ChEBI" id="CHEBI:15378"/>
        <dbReference type="ChEBI" id="CHEBI:16526"/>
        <dbReference type="ChEBI" id="CHEBI:57287"/>
        <dbReference type="ChEBI" id="CHEBI:57384"/>
        <dbReference type="ChEBI" id="CHEBI:58342"/>
        <dbReference type="ChEBI" id="CHEBI:90726"/>
    </reaction>
    <physiologicalReaction direction="left-to-right" evidence="10">
        <dbReference type="Rhea" id="RHEA:50253"/>
    </physiologicalReaction>
</comment>
<feature type="transmembrane region" description="Helical" evidence="10">
    <location>
        <begin position="255"/>
        <end position="276"/>
    </location>
</feature>
<dbReference type="GO" id="GO:0042761">
    <property type="term" value="P:very long-chain fatty acid biosynthetic process"/>
    <property type="evidence" value="ECO:0007669"/>
    <property type="project" value="TreeGrafter"/>
</dbReference>
<keyword evidence="8 10" id="KW-0472">Membrane</keyword>
<feature type="transmembrane region" description="Helical" evidence="10">
    <location>
        <begin position="80"/>
        <end position="102"/>
    </location>
</feature>
<feature type="transmembrane region" description="Helical" evidence="10">
    <location>
        <begin position="47"/>
        <end position="68"/>
    </location>
</feature>
<comment type="caution">
    <text evidence="11">The sequence shown here is derived from an EMBL/GenBank/DDBJ whole genome shotgun (WGS) entry which is preliminary data.</text>
</comment>
<dbReference type="InterPro" id="IPR030457">
    <property type="entry name" value="ELO_CS"/>
</dbReference>
<dbReference type="GO" id="GO:0005789">
    <property type="term" value="C:endoplasmic reticulum membrane"/>
    <property type="evidence" value="ECO:0007669"/>
    <property type="project" value="TreeGrafter"/>
</dbReference>
<comment type="subcellular location">
    <subcellularLocation>
        <location evidence="1">Membrane</location>
        <topology evidence="1">Multi-pass membrane protein</topology>
    </subcellularLocation>
</comment>
<keyword evidence="2 10" id="KW-0444">Lipid biosynthesis</keyword>
<dbReference type="GO" id="GO:0009922">
    <property type="term" value="F:fatty acid elongase activity"/>
    <property type="evidence" value="ECO:0007669"/>
    <property type="project" value="InterPro"/>
</dbReference>
<evidence type="ECO:0000313" key="12">
    <source>
        <dbReference type="Proteomes" id="UP001165082"/>
    </source>
</evidence>
<keyword evidence="5 10" id="KW-0276">Fatty acid metabolism</keyword>
<evidence type="ECO:0000256" key="9">
    <source>
        <dbReference type="ARBA" id="ARBA00023160"/>
    </source>
</evidence>
<evidence type="ECO:0000256" key="5">
    <source>
        <dbReference type="ARBA" id="ARBA00022832"/>
    </source>
</evidence>
<dbReference type="InterPro" id="IPR002076">
    <property type="entry name" value="ELO_fam"/>
</dbReference>
<feature type="transmembrane region" description="Helical" evidence="10">
    <location>
        <begin position="151"/>
        <end position="168"/>
    </location>
</feature>
<dbReference type="OrthoDB" id="434092at2759"/>
<dbReference type="GO" id="GO:0019367">
    <property type="term" value="P:fatty acid elongation, saturated fatty acid"/>
    <property type="evidence" value="ECO:0007669"/>
    <property type="project" value="TreeGrafter"/>
</dbReference>
<keyword evidence="3 10" id="KW-0808">Transferase</keyword>
<evidence type="ECO:0000256" key="8">
    <source>
        <dbReference type="ARBA" id="ARBA00023136"/>
    </source>
</evidence>
<evidence type="ECO:0000256" key="7">
    <source>
        <dbReference type="ARBA" id="ARBA00023098"/>
    </source>
</evidence>
<dbReference type="PANTHER" id="PTHR11157:SF140">
    <property type="entry name" value="ELONGATION OF FATTY ACIDS PROTEIN"/>
    <property type="match status" value="1"/>
</dbReference>
<dbReference type="Pfam" id="PF01151">
    <property type="entry name" value="ELO"/>
    <property type="match status" value="1"/>
</dbReference>
<evidence type="ECO:0000256" key="2">
    <source>
        <dbReference type="ARBA" id="ARBA00022516"/>
    </source>
</evidence>
<dbReference type="PANTHER" id="PTHR11157">
    <property type="entry name" value="FATTY ACID ACYL TRANSFERASE-RELATED"/>
    <property type="match status" value="1"/>
</dbReference>
<keyword evidence="9 10" id="KW-0275">Fatty acid biosynthesis</keyword>
<name>A0A9W7AFA7_9STRA</name>
<dbReference type="AlphaFoldDB" id="A0A9W7AFA7"/>
<dbReference type="GO" id="GO:0030148">
    <property type="term" value="P:sphingolipid biosynthetic process"/>
    <property type="evidence" value="ECO:0007669"/>
    <property type="project" value="TreeGrafter"/>
</dbReference>
<evidence type="ECO:0000256" key="1">
    <source>
        <dbReference type="ARBA" id="ARBA00004141"/>
    </source>
</evidence>
<evidence type="ECO:0000256" key="6">
    <source>
        <dbReference type="ARBA" id="ARBA00022989"/>
    </source>
</evidence>
<comment type="similarity">
    <text evidence="10">Belongs to the ELO family.</text>
</comment>
<dbReference type="EC" id="2.3.1.-" evidence="10"/>
<organism evidence="11 12">
    <name type="scientific">Triparma retinervis</name>
    <dbReference type="NCBI Taxonomy" id="2557542"/>
    <lineage>
        <taxon>Eukaryota</taxon>
        <taxon>Sar</taxon>
        <taxon>Stramenopiles</taxon>
        <taxon>Ochrophyta</taxon>
        <taxon>Bolidophyceae</taxon>
        <taxon>Parmales</taxon>
        <taxon>Triparmaceae</taxon>
        <taxon>Triparma</taxon>
    </lineage>
</organism>
<keyword evidence="7 10" id="KW-0443">Lipid metabolism</keyword>
<keyword evidence="6 10" id="KW-1133">Transmembrane helix</keyword>
<dbReference type="GO" id="GO:0034625">
    <property type="term" value="P:fatty acid elongation, monounsaturated fatty acid"/>
    <property type="evidence" value="ECO:0007669"/>
    <property type="project" value="TreeGrafter"/>
</dbReference>
<evidence type="ECO:0000256" key="4">
    <source>
        <dbReference type="ARBA" id="ARBA00022692"/>
    </source>
</evidence>
<proteinExistence type="inferred from homology"/>
<keyword evidence="12" id="KW-1185">Reference proteome</keyword>
<gene>
    <name evidence="11" type="ORF">TrRE_jg2127</name>
</gene>
<dbReference type="PROSITE" id="PS01188">
    <property type="entry name" value="ELO"/>
    <property type="match status" value="1"/>
</dbReference>
<protein>
    <recommendedName>
        <fullName evidence="10">Elongation of fatty acids protein</fullName>
        <ecNumber evidence="10">2.3.1.-</ecNumber>
    </recommendedName>
</protein>
<accession>A0A9W7AFA7</accession>
<keyword evidence="4 10" id="KW-0812">Transmembrane</keyword>
<evidence type="ECO:0000256" key="10">
    <source>
        <dbReference type="RuleBase" id="RU361115"/>
    </source>
</evidence>
<feature type="transmembrane region" description="Helical" evidence="10">
    <location>
        <begin position="180"/>
        <end position="199"/>
    </location>
</feature>
<evidence type="ECO:0000313" key="11">
    <source>
        <dbReference type="EMBL" id="GMH70844.1"/>
    </source>
</evidence>
<dbReference type="EMBL" id="BRXZ01002820">
    <property type="protein sequence ID" value="GMH70844.1"/>
    <property type="molecule type" value="Genomic_DNA"/>
</dbReference>
<dbReference type="GO" id="GO:0034626">
    <property type="term" value="P:fatty acid elongation, polyunsaturated fatty acid"/>
    <property type="evidence" value="ECO:0007669"/>
    <property type="project" value="TreeGrafter"/>
</dbReference>
<sequence>MEALNNALEPLLVHYDAIGTFILDTVDAKGTARAWSEGFLLSEFRHAGLVATVYVSFVVFGSLLFKLPFVPKIDPYPLKFFYNMSQMMLCAYMTLEAGLVAYRNNYTIIPGNDFSTTAPAAGAVLYIFYLSKVWDFWDTIFIIIGKKWKQLSFLHVYHHTTIFLFYWLNSRVNYDGDIYLTIVLNGLIHTIMYTYYFVSMHTKIPSKYAKDGKSGTAVPIWWKPILTMQQMVQFVCMMSQAAYLLYNDINTPPKIITQVYLVYIFTLLILFAQFFVQSYSKPKGKKKKA</sequence>
<evidence type="ECO:0000256" key="3">
    <source>
        <dbReference type="ARBA" id="ARBA00022679"/>
    </source>
</evidence>
<reference evidence="11" key="1">
    <citation type="submission" date="2022-07" db="EMBL/GenBank/DDBJ databases">
        <title>Genome analysis of Parmales, a sister group of diatoms, reveals the evolutionary specialization of diatoms from phago-mixotrophs to photoautotrophs.</title>
        <authorList>
            <person name="Ban H."/>
            <person name="Sato S."/>
            <person name="Yoshikawa S."/>
            <person name="Kazumasa Y."/>
            <person name="Nakamura Y."/>
            <person name="Ichinomiya M."/>
            <person name="Saitoh K."/>
            <person name="Sato N."/>
            <person name="Blanc-Mathieu R."/>
            <person name="Endo H."/>
            <person name="Kuwata A."/>
            <person name="Ogata H."/>
        </authorList>
    </citation>
    <scope>NUCLEOTIDE SEQUENCE</scope>
</reference>